<organism evidence="1">
    <name type="scientific">uncultured Microcoleus sp</name>
    <dbReference type="NCBI Taxonomy" id="259945"/>
    <lineage>
        <taxon>Bacteria</taxon>
        <taxon>Bacillati</taxon>
        <taxon>Cyanobacteriota</taxon>
        <taxon>Cyanophyceae</taxon>
        <taxon>Oscillatoriophycideae</taxon>
        <taxon>Oscillatoriales</taxon>
        <taxon>Microcoleaceae</taxon>
        <taxon>Microcoleus</taxon>
        <taxon>environmental samples</taxon>
    </lineage>
</organism>
<evidence type="ECO:0000313" key="1">
    <source>
        <dbReference type="EMBL" id="CAA9311569.1"/>
    </source>
</evidence>
<dbReference type="AlphaFoldDB" id="A0A6J4KPC9"/>
<proteinExistence type="predicted"/>
<name>A0A6J4KPC9_9CYAN</name>
<accession>A0A6J4KPC9</accession>
<dbReference type="EMBL" id="CADCTZ010000120">
    <property type="protein sequence ID" value="CAA9311569.1"/>
    <property type="molecule type" value="Genomic_DNA"/>
</dbReference>
<reference evidence="1" key="1">
    <citation type="submission" date="2020-02" db="EMBL/GenBank/DDBJ databases">
        <authorList>
            <person name="Meier V. D."/>
        </authorList>
    </citation>
    <scope>NUCLEOTIDE SEQUENCE</scope>
    <source>
        <strain evidence="1">AVDCRST_MAG84</strain>
    </source>
</reference>
<protein>
    <submittedName>
        <fullName evidence="1">Uncharacterized protein</fullName>
    </submittedName>
</protein>
<feature type="non-terminal residue" evidence="1">
    <location>
        <position position="1"/>
    </location>
</feature>
<feature type="non-terminal residue" evidence="1">
    <location>
        <position position="57"/>
    </location>
</feature>
<sequence>WPNLRITTKYSREKPGFWPFARQPSKEPGFWPNLRITTKNYRKNPVSGHPRVSPKFA</sequence>
<gene>
    <name evidence="1" type="ORF">AVDCRST_MAG84-812</name>
</gene>